<dbReference type="AlphaFoldDB" id="A0A1C3PE37"/>
<dbReference type="Gene3D" id="1.10.620.20">
    <property type="entry name" value="Ribonucleotide Reductase, subunit A"/>
    <property type="match status" value="1"/>
</dbReference>
<keyword evidence="2" id="KW-1185">Reference proteome</keyword>
<dbReference type="GO" id="GO:0016491">
    <property type="term" value="F:oxidoreductase activity"/>
    <property type="evidence" value="ECO:0007669"/>
    <property type="project" value="InterPro"/>
</dbReference>
<accession>A0A1C3PE37</accession>
<evidence type="ECO:0008006" key="3">
    <source>
        <dbReference type="Google" id="ProtNLM"/>
    </source>
</evidence>
<evidence type="ECO:0000313" key="1">
    <source>
        <dbReference type="EMBL" id="SBW28079.1"/>
    </source>
</evidence>
<dbReference type="InterPro" id="IPR009078">
    <property type="entry name" value="Ferritin-like_SF"/>
</dbReference>
<protein>
    <recommendedName>
        <fullName evidence="3">p-aminobenzoate N-oxygenase AurF</fullName>
    </recommendedName>
</protein>
<reference evidence="2" key="1">
    <citation type="submission" date="2016-02" db="EMBL/GenBank/DDBJ databases">
        <authorList>
            <person name="Wibberg D."/>
        </authorList>
    </citation>
    <scope>NUCLEOTIDE SEQUENCE [LARGE SCALE GENOMIC DNA]</scope>
</reference>
<dbReference type="Pfam" id="PF11583">
    <property type="entry name" value="AurF"/>
    <property type="match status" value="1"/>
</dbReference>
<dbReference type="Proteomes" id="UP000199013">
    <property type="component" value="Unassembled WGS sequence"/>
</dbReference>
<organism evidence="1 2">
    <name type="scientific">Candidatus Protofrankia californiensis</name>
    <dbReference type="NCBI Taxonomy" id="1839754"/>
    <lineage>
        <taxon>Bacteria</taxon>
        <taxon>Bacillati</taxon>
        <taxon>Actinomycetota</taxon>
        <taxon>Actinomycetes</taxon>
        <taxon>Frankiales</taxon>
        <taxon>Frankiaceae</taxon>
        <taxon>Protofrankia</taxon>
    </lineage>
</organism>
<dbReference type="InterPro" id="IPR012348">
    <property type="entry name" value="RNR-like"/>
</dbReference>
<evidence type="ECO:0000313" key="2">
    <source>
        <dbReference type="Proteomes" id="UP000199013"/>
    </source>
</evidence>
<gene>
    <name evidence="1" type="ORF">FDG2_5526</name>
</gene>
<dbReference type="EMBL" id="FLUV01002295">
    <property type="protein sequence ID" value="SBW28079.1"/>
    <property type="molecule type" value="Genomic_DNA"/>
</dbReference>
<proteinExistence type="predicted"/>
<dbReference type="SUPFAM" id="SSF47240">
    <property type="entry name" value="Ferritin-like"/>
    <property type="match status" value="1"/>
</dbReference>
<sequence length="310" mass="34861">MLFDGWYENAKVRNQPARTFDPLLRGYLPFSSLEVPEIDHPAVQALGPGLRSRVLTHHLYRYLRYTMNMETRVVSRALIQLATGNVGMELSGHIRENALKILTDEGFHAFVAMNMFHQVVAATKIEPVPCTFDIILDRLDAPIANPTARYEVIRHLLQVCVFETMVTSILDRLPADQSVHPTVRDLVADHAFDERRHNAFFVRFFPELWTALDPSTRLVVARDLPGIINACLAPDLTTVRAVLADVGMSRDTIEDVICDCYSSQNIAAATRWTARYTIQLIRNTGVLDTPEGWDAFTEAGLLDGADADRQ</sequence>
<dbReference type="InterPro" id="IPR025859">
    <property type="entry name" value="AurF/CmlI"/>
</dbReference>
<name>A0A1C3PE37_9ACTN</name>